<keyword evidence="13" id="KW-1185">Reference proteome</keyword>
<feature type="region of interest" description="Disordered" evidence="10">
    <location>
        <begin position="536"/>
        <end position="572"/>
    </location>
</feature>
<feature type="coiled-coil region" evidence="9">
    <location>
        <begin position="1393"/>
        <end position="1425"/>
    </location>
</feature>
<feature type="region of interest" description="Disordered" evidence="10">
    <location>
        <begin position="1068"/>
        <end position="1089"/>
    </location>
</feature>
<dbReference type="EMBL" id="JAUJYN010000004">
    <property type="protein sequence ID" value="KAK1273716.1"/>
    <property type="molecule type" value="Genomic_DNA"/>
</dbReference>
<dbReference type="PROSITE" id="PS51366">
    <property type="entry name" value="MI"/>
    <property type="match status" value="1"/>
</dbReference>
<comment type="function">
    <text evidence="5">Component of the protein complex eIF4F, which is involved in the recognition of the mRNA cap, ATP-dependent unwinding of 5'-terminal secondary structure and recruitment of mRNA to the ribosome.</text>
</comment>
<evidence type="ECO:0000256" key="9">
    <source>
        <dbReference type="SAM" id="Coils"/>
    </source>
</evidence>
<feature type="region of interest" description="Disordered" evidence="10">
    <location>
        <begin position="1100"/>
        <end position="1119"/>
    </location>
</feature>
<keyword evidence="9" id="KW-0175">Coiled coil</keyword>
<proteinExistence type="inferred from homology"/>
<feature type="compositionally biased region" description="Basic and acidic residues" evidence="10">
    <location>
        <begin position="1539"/>
        <end position="1556"/>
    </location>
</feature>
<feature type="region of interest" description="Disordered" evidence="10">
    <location>
        <begin position="1672"/>
        <end position="1751"/>
    </location>
</feature>
<dbReference type="GO" id="GO:0003743">
    <property type="term" value="F:translation initiation factor activity"/>
    <property type="evidence" value="ECO:0007669"/>
    <property type="project" value="UniProtKB-KW"/>
</dbReference>
<dbReference type="SUPFAM" id="SSF48371">
    <property type="entry name" value="ARM repeat"/>
    <property type="match status" value="2"/>
</dbReference>
<evidence type="ECO:0000256" key="4">
    <source>
        <dbReference type="ARBA" id="ARBA00022917"/>
    </source>
</evidence>
<comment type="caution">
    <text evidence="12">The sequence shown here is derived from an EMBL/GenBank/DDBJ whole genome shotgun (WGS) entry which is preliminary data.</text>
</comment>
<evidence type="ECO:0000256" key="6">
    <source>
        <dbReference type="ARBA" id="ARBA00065571"/>
    </source>
</evidence>
<dbReference type="Gene3D" id="1.25.40.180">
    <property type="match status" value="2"/>
</dbReference>
<dbReference type="GO" id="GO:0016281">
    <property type="term" value="C:eukaryotic translation initiation factor 4F complex"/>
    <property type="evidence" value="ECO:0007669"/>
    <property type="project" value="TreeGrafter"/>
</dbReference>
<feature type="region of interest" description="Disordered" evidence="10">
    <location>
        <begin position="215"/>
        <end position="244"/>
    </location>
</feature>
<sequence>MSLNQSRAEKSEHQQHTRRSGRSGSSGHQRSFTSGGGGKGGGRPTTTTAAPPPHPSASFGPSRSFKRSSGNGQGGQSRVTATEAGIPVATSAATTASADPRIVQNGAFVQRAPPGASDRLPPNKPMDSVGPRGGQPPSKAPQLHTSSEVPSAPVPTTPPKGDASSAFTLQFGSISPGFVNGMQIPARTSSAPPNLDEQKRDQACQDFIRAVPAVPIPAAPKQQPRNDSGGVNQTNTGEPHPTPTQIKREMHIHSSGPPPPAAVSKPSIRPMDGMPMPIPFQPPQVPVQFGGHAPQMSSQGVSVGPLQTHIPFSMGSTPQVPQQMFTPGLQSHPLQPQGMMHQGQALSFAPQMTHQPTPHVGNIGIGLSPQYPQRPAGKFGGPHKVKITHPDTHEEVKLDTGSSGPRQHPNVPSQSQPIPSFTHAHQIGYYSRSYNPPPIYFSAPTSLPLTSTQMPTGSQAPIYNYPGGRSGQPVTFINPSVLPPLPSSKPGPPMPGISEPTYLDMKAVSAPSGPAQVTGKLAGGIHTEKILTPSLTVGMPLSKSEPVKLSKPLGDSSNNSNLQRSSKGGGESLIQQGKLLPESSLPVLAKHSTTVPALVSVQRTNPDICLPVSLNPVEDLVSVASNIEGRRREPVRRSESFKDHPKKPSKKDAQPQTHSQADATESTGGSKLSSIKIPKDNDTAQENAKHVTRSPALMRNSSGDGETSISSVNLPSPCEEGDPYAAGTFQPDDVKSVHPPSSPSVVTLEADASGQIQIEHSDSRREVGVACRDVEKVPCLALIPTVSVVAETISRDAAASCYPNEDDSSIQEAVVEQISITTEQMIAESPDGYVAGPCDSKLHIAPIVSEPSEGVKKVDSIPERVGGELEKSVLVNEFGPAENAQTDAKQEVVRSCSDAVLPSEEAVPSTASSDAEFIPCDDSLSSDIHANKDKVSFAMNSISSTMSIQKEEANFRSSPPFPKKEPTASPLSSVVTQKHEGSGSDLSSGSLVSTSPAGPKPPMDFVRSKSISGKKKKKKEYLYKADAAGYTSDLYLAYKSPVEKHETVSIVETVDSSTVDAKQVFANDTAEDATVNEEDGKSRSEFDDWEDAADTAKLRTLENGQPFPIAKRHNGYESGGASKKKYSRDFLLKFLEQCTELPVDFDIRSAMEDSLISVQVGAYHNGYPSPGRISDRPSPRVDRRGSGMSDDDKWSKGPISFVPMRDPRVEAGYGGPNAGFRSGQGVGHGVLRNPRGQSTNQFNGGIMLGPAQSSMYPGGISRNNMDADRWQRGTAIQRGLIASPLTPLQVMHKAEKKYEVGKVSDEEEAKQRQLKGILNKLTPQNFDKLFEKVKDVNIDNAVTLTGVISQIFDKALTEPTFCEMYADFCCQLASALPDFVEDNEKVTFRRVLLNKCQEEFERGEREEAEANRIEEEGEIKSSVEEREVKKVNARRRMLGNIRLIGELYKKRMLTERIMHECIKKLLGEYQNPDEEDVEALCKLMSTIGEMIDHSKAKDHIDSYFNTMHALSTNQKLSSRVRFMLRDAIDLRKNKWQQRRKVEGPKKIEEVHRDAAQERQLQTSRLARGPSMNSSARRGPPGDYGSRISTVLPSPTSQPVGGFRALSPQVRGQDVRFEDGHLYENKTSSVTLPQRLIHEDSITLGPQGGLARGMSMRGQSQMPSVPLAALGPNGYGPQSGWTPYGPKAEPMPKPIPDRSSGTSYDQLNPQAHSTSFDNRDLSNADRAFDRSIASTPPGGRPQGSSLGTQNVLPDTKALSEESLREKSISAIKEFYSAKDEEEVALCMKELNSPGFYPSMVSLWVTDSFERKDIERDLLAKLLITLCKSQVSLLRQVQLIQGFESVLSTLEDAINDAPKAAEFLGRIFAKMIIENVITLGEIGKIVREGGEEPGRLLEIGIASDVLGSVLEIIKLEKGDSALNEIRASSNLRLEDFQPPHPIKSVKLDAFI</sequence>
<evidence type="ECO:0000256" key="3">
    <source>
        <dbReference type="ARBA" id="ARBA00022845"/>
    </source>
</evidence>
<dbReference type="SMART" id="SM00543">
    <property type="entry name" value="MIF4G"/>
    <property type="match status" value="1"/>
</dbReference>
<dbReference type="SMART" id="SM00544">
    <property type="entry name" value="MA3"/>
    <property type="match status" value="1"/>
</dbReference>
<feature type="compositionally biased region" description="Polar residues" evidence="10">
    <location>
        <begin position="1558"/>
        <end position="1575"/>
    </location>
</feature>
<feature type="compositionally biased region" description="Polar residues" evidence="10">
    <location>
        <begin position="654"/>
        <end position="673"/>
    </location>
</feature>
<feature type="compositionally biased region" description="Basic and acidic residues" evidence="10">
    <location>
        <begin position="1716"/>
        <end position="1728"/>
    </location>
</feature>
<evidence type="ECO:0000256" key="8">
    <source>
        <dbReference type="ARBA" id="ARBA00079578"/>
    </source>
</evidence>
<accession>A0AAV9BB01</accession>
<feature type="region of interest" description="Disordered" evidence="10">
    <location>
        <begin position="950"/>
        <end position="1011"/>
    </location>
</feature>
<name>A0AAV9BB01_ACOGR</name>
<feature type="compositionally biased region" description="Polar residues" evidence="10">
    <location>
        <begin position="1586"/>
        <end position="1598"/>
    </location>
</feature>
<dbReference type="FunFam" id="1.25.40.180:FF:000034">
    <property type="entry name" value="Eukaryotic translation initiation factor 4G"/>
    <property type="match status" value="1"/>
</dbReference>
<keyword evidence="2 12" id="KW-0396">Initiation factor</keyword>
<dbReference type="GO" id="GO:0006417">
    <property type="term" value="P:regulation of translation"/>
    <property type="evidence" value="ECO:0007669"/>
    <property type="project" value="UniProtKB-KW"/>
</dbReference>
<feature type="compositionally biased region" description="Basic and acidic residues" evidence="10">
    <location>
        <begin position="1173"/>
        <end position="1195"/>
    </location>
</feature>
<feature type="compositionally biased region" description="Low complexity" evidence="10">
    <location>
        <begin position="89"/>
        <end position="98"/>
    </location>
</feature>
<feature type="compositionally biased region" description="Polar residues" evidence="10">
    <location>
        <begin position="400"/>
        <end position="419"/>
    </location>
</feature>
<dbReference type="PANTHER" id="PTHR23253">
    <property type="entry name" value="EUKARYOTIC TRANSLATION INITIATION FACTOR 4 GAMMA"/>
    <property type="match status" value="1"/>
</dbReference>
<feature type="compositionally biased region" description="Polar residues" evidence="10">
    <location>
        <begin position="699"/>
        <end position="714"/>
    </location>
</feature>
<feature type="region of interest" description="Disordered" evidence="10">
    <location>
        <begin position="1167"/>
        <end position="1201"/>
    </location>
</feature>
<reference evidence="12" key="1">
    <citation type="journal article" date="2023" name="Nat. Commun.">
        <title>Diploid and tetraploid genomes of Acorus and the evolution of monocots.</title>
        <authorList>
            <person name="Ma L."/>
            <person name="Liu K.W."/>
            <person name="Li Z."/>
            <person name="Hsiao Y.Y."/>
            <person name="Qi Y."/>
            <person name="Fu T."/>
            <person name="Tang G.D."/>
            <person name="Zhang D."/>
            <person name="Sun W.H."/>
            <person name="Liu D.K."/>
            <person name="Li Y."/>
            <person name="Chen G.Z."/>
            <person name="Liu X.D."/>
            <person name="Liao X.Y."/>
            <person name="Jiang Y.T."/>
            <person name="Yu X."/>
            <person name="Hao Y."/>
            <person name="Huang J."/>
            <person name="Zhao X.W."/>
            <person name="Ke S."/>
            <person name="Chen Y.Y."/>
            <person name="Wu W.L."/>
            <person name="Hsu J.L."/>
            <person name="Lin Y.F."/>
            <person name="Huang M.D."/>
            <person name="Li C.Y."/>
            <person name="Huang L."/>
            <person name="Wang Z.W."/>
            <person name="Zhao X."/>
            <person name="Zhong W.Y."/>
            <person name="Peng D.H."/>
            <person name="Ahmad S."/>
            <person name="Lan S."/>
            <person name="Zhang J.S."/>
            <person name="Tsai W.C."/>
            <person name="Van de Peer Y."/>
            <person name="Liu Z.J."/>
        </authorList>
    </citation>
    <scope>NUCLEOTIDE SEQUENCE</scope>
    <source>
        <strain evidence="12">SCP</strain>
    </source>
</reference>
<evidence type="ECO:0000256" key="7">
    <source>
        <dbReference type="ARBA" id="ARBA00067320"/>
    </source>
</evidence>
<comment type="similarity">
    <text evidence="1">Belongs to the eukaryotic initiation factor 4G family.</text>
</comment>
<dbReference type="GO" id="GO:0003729">
    <property type="term" value="F:mRNA binding"/>
    <property type="evidence" value="ECO:0007669"/>
    <property type="project" value="TreeGrafter"/>
</dbReference>
<feature type="compositionally biased region" description="Polar residues" evidence="10">
    <location>
        <begin position="555"/>
        <end position="566"/>
    </location>
</feature>
<feature type="region of interest" description="Disordered" evidence="10">
    <location>
        <begin position="1537"/>
        <end position="1604"/>
    </location>
</feature>
<feature type="domain" description="MI" evidence="11">
    <location>
        <begin position="1761"/>
        <end position="1885"/>
    </location>
</feature>
<dbReference type="Pfam" id="PF02854">
    <property type="entry name" value="MIF4G"/>
    <property type="match status" value="1"/>
</dbReference>
<gene>
    <name evidence="12" type="ORF">QJS04_geneDACA012051</name>
</gene>
<feature type="compositionally biased region" description="Polar residues" evidence="10">
    <location>
        <begin position="1698"/>
        <end position="1715"/>
    </location>
</feature>
<dbReference type="InterPro" id="IPR003891">
    <property type="entry name" value="Initiation_fac_eIF4g_MI"/>
</dbReference>
<reference evidence="12" key="2">
    <citation type="submission" date="2023-06" db="EMBL/GenBank/DDBJ databases">
        <authorList>
            <person name="Ma L."/>
            <person name="Liu K.-W."/>
            <person name="Li Z."/>
            <person name="Hsiao Y.-Y."/>
            <person name="Qi Y."/>
            <person name="Fu T."/>
            <person name="Tang G."/>
            <person name="Zhang D."/>
            <person name="Sun W.-H."/>
            <person name="Liu D.-K."/>
            <person name="Li Y."/>
            <person name="Chen G.-Z."/>
            <person name="Liu X.-D."/>
            <person name="Liao X.-Y."/>
            <person name="Jiang Y.-T."/>
            <person name="Yu X."/>
            <person name="Hao Y."/>
            <person name="Huang J."/>
            <person name="Zhao X.-W."/>
            <person name="Ke S."/>
            <person name="Chen Y.-Y."/>
            <person name="Wu W.-L."/>
            <person name="Hsu J.-L."/>
            <person name="Lin Y.-F."/>
            <person name="Huang M.-D."/>
            <person name="Li C.-Y."/>
            <person name="Huang L."/>
            <person name="Wang Z.-W."/>
            <person name="Zhao X."/>
            <person name="Zhong W.-Y."/>
            <person name="Peng D.-H."/>
            <person name="Ahmad S."/>
            <person name="Lan S."/>
            <person name="Zhang J.-S."/>
            <person name="Tsai W.-C."/>
            <person name="Van De Peer Y."/>
            <person name="Liu Z.-J."/>
        </authorList>
    </citation>
    <scope>NUCLEOTIDE SEQUENCE</scope>
    <source>
        <strain evidence="12">SCP</strain>
        <tissue evidence="12">Leaves</tissue>
    </source>
</reference>
<evidence type="ECO:0000313" key="13">
    <source>
        <dbReference type="Proteomes" id="UP001179952"/>
    </source>
</evidence>
<evidence type="ECO:0000259" key="11">
    <source>
        <dbReference type="PROSITE" id="PS51366"/>
    </source>
</evidence>
<feature type="compositionally biased region" description="Basic and acidic residues" evidence="10">
    <location>
        <begin position="628"/>
        <end position="643"/>
    </location>
</feature>
<feature type="compositionally biased region" description="Low complexity" evidence="10">
    <location>
        <begin position="983"/>
        <end position="995"/>
    </location>
</feature>
<organism evidence="12 13">
    <name type="scientific">Acorus gramineus</name>
    <name type="common">Dwarf sweet flag</name>
    <dbReference type="NCBI Taxonomy" id="55184"/>
    <lineage>
        <taxon>Eukaryota</taxon>
        <taxon>Viridiplantae</taxon>
        <taxon>Streptophyta</taxon>
        <taxon>Embryophyta</taxon>
        <taxon>Tracheophyta</taxon>
        <taxon>Spermatophyta</taxon>
        <taxon>Magnoliopsida</taxon>
        <taxon>Liliopsida</taxon>
        <taxon>Acoraceae</taxon>
        <taxon>Acorus</taxon>
    </lineage>
</organism>
<feature type="compositionally biased region" description="Polar residues" evidence="10">
    <location>
        <begin position="1741"/>
        <end position="1751"/>
    </location>
</feature>
<evidence type="ECO:0000256" key="5">
    <source>
        <dbReference type="ARBA" id="ARBA00053217"/>
    </source>
</evidence>
<evidence type="ECO:0000256" key="10">
    <source>
        <dbReference type="SAM" id="MobiDB-lite"/>
    </source>
</evidence>
<keyword evidence="3" id="KW-0810">Translation regulation</keyword>
<dbReference type="InterPro" id="IPR003890">
    <property type="entry name" value="MIF4G-like_typ-3"/>
</dbReference>
<feature type="region of interest" description="Disordered" evidence="10">
    <location>
        <begin position="1"/>
        <end position="200"/>
    </location>
</feature>
<evidence type="ECO:0000256" key="2">
    <source>
        <dbReference type="ARBA" id="ARBA00022540"/>
    </source>
</evidence>
<feature type="compositionally biased region" description="Low complexity" evidence="10">
    <location>
        <begin position="22"/>
        <end position="33"/>
    </location>
</feature>
<feature type="region of interest" description="Disordered" evidence="10">
    <location>
        <begin position="394"/>
        <end position="419"/>
    </location>
</feature>
<feature type="compositionally biased region" description="Gly residues" evidence="10">
    <location>
        <begin position="34"/>
        <end position="43"/>
    </location>
</feature>
<dbReference type="InterPro" id="IPR016024">
    <property type="entry name" value="ARM-type_fold"/>
</dbReference>
<keyword evidence="4" id="KW-0648">Protein biosynthesis</keyword>
<evidence type="ECO:0000313" key="12">
    <source>
        <dbReference type="EMBL" id="KAK1273716.1"/>
    </source>
</evidence>
<evidence type="ECO:0000256" key="1">
    <source>
        <dbReference type="ARBA" id="ARBA00005775"/>
    </source>
</evidence>
<feature type="region of interest" description="Disordered" evidence="10">
    <location>
        <begin position="628"/>
        <end position="720"/>
    </location>
</feature>
<dbReference type="Proteomes" id="UP001179952">
    <property type="component" value="Unassembled WGS sequence"/>
</dbReference>
<dbReference type="Pfam" id="PF02847">
    <property type="entry name" value="MA3"/>
    <property type="match status" value="1"/>
</dbReference>
<dbReference type="FunFam" id="1.25.40.180:FF:000024">
    <property type="entry name" value="Eukaryotic translation initiation factor 4G"/>
    <property type="match status" value="1"/>
</dbReference>
<comment type="subunit">
    <text evidence="6">EIF4F is a multi-subunit complex, the composition of which varies with external and internal environmental conditions. It is composed of at least EIF4A, EIF4E and EIF4G. In higher plants two isoforms of EIF4F have been identified, named isoform EIF4F and isoform EIF(iso)4F. Isoform EIF4F has subunits p220 and p26, whereas isoform EIF(iso)4F has subunits p82 and p28.</text>
</comment>
<dbReference type="PANTHER" id="PTHR23253:SF9">
    <property type="entry name" value="EUKARYOTIC TRANSLATION INITIATION FACTOR 4 GAMMA 2"/>
    <property type="match status" value="1"/>
</dbReference>
<feature type="compositionally biased region" description="Polar residues" evidence="10">
    <location>
        <begin position="223"/>
        <end position="237"/>
    </location>
</feature>
<protein>
    <recommendedName>
        <fullName evidence="7">Eukaryotic translation initiation factor 4G</fullName>
    </recommendedName>
    <alternativeName>
        <fullName evidence="8">Eukaryotic initiation factor 4F subunit p220</fullName>
    </alternativeName>
</protein>